<evidence type="ECO:0000313" key="3">
    <source>
        <dbReference type="Proteomes" id="UP000256977"/>
    </source>
</evidence>
<evidence type="ECO:0000256" key="1">
    <source>
        <dbReference type="SAM" id="Phobius"/>
    </source>
</evidence>
<proteinExistence type="predicted"/>
<gene>
    <name evidence="2" type="ORF">DFP98_114104</name>
</gene>
<feature type="transmembrane region" description="Helical" evidence="1">
    <location>
        <begin position="14"/>
        <end position="32"/>
    </location>
</feature>
<keyword evidence="1" id="KW-0812">Transmembrane</keyword>
<dbReference type="Proteomes" id="UP000256977">
    <property type="component" value="Unassembled WGS sequence"/>
</dbReference>
<evidence type="ECO:0000313" key="2">
    <source>
        <dbReference type="EMBL" id="RED75743.1"/>
    </source>
</evidence>
<accession>A0A3D9JNS0</accession>
<organism evidence="2 3">
    <name type="scientific">Cohnella phaseoli</name>
    <dbReference type="NCBI Taxonomy" id="456490"/>
    <lineage>
        <taxon>Bacteria</taxon>
        <taxon>Bacillati</taxon>
        <taxon>Bacillota</taxon>
        <taxon>Bacilli</taxon>
        <taxon>Bacillales</taxon>
        <taxon>Paenibacillaceae</taxon>
        <taxon>Cohnella</taxon>
    </lineage>
</organism>
<dbReference type="OrthoDB" id="9858183at2"/>
<sequence>MMIRLKRELQPKNLLSYVLACILTIFITIFLFGNKAFAELHAVFNLSQYETIYSASISGSSIISTPLTYKYWKAETIKGNQAQPTSATFSKVATSIGTSNPAGAQYGVYKIVSGSSNQKTFLDWYSESVAVDRSVTMNYSTTTSNLYTEMAFYANTNGVGGSQSNVSYDKFAYTSN</sequence>
<dbReference type="RefSeq" id="WP_147310229.1">
    <property type="nucleotide sequence ID" value="NZ_QRDZ01000014.1"/>
</dbReference>
<name>A0A3D9JNS0_9BACL</name>
<dbReference type="AlphaFoldDB" id="A0A3D9JNS0"/>
<keyword evidence="1" id="KW-0472">Membrane</keyword>
<keyword evidence="3" id="KW-1185">Reference proteome</keyword>
<keyword evidence="1" id="KW-1133">Transmembrane helix</keyword>
<protein>
    <submittedName>
        <fullName evidence="2">Uncharacterized protein</fullName>
    </submittedName>
</protein>
<comment type="caution">
    <text evidence="2">The sequence shown here is derived from an EMBL/GenBank/DDBJ whole genome shotgun (WGS) entry which is preliminary data.</text>
</comment>
<dbReference type="EMBL" id="QRDZ01000014">
    <property type="protein sequence ID" value="RED75743.1"/>
    <property type="molecule type" value="Genomic_DNA"/>
</dbReference>
<reference evidence="2 3" key="1">
    <citation type="submission" date="2018-07" db="EMBL/GenBank/DDBJ databases">
        <title>Genomic Encyclopedia of Type Strains, Phase III (KMG-III): the genomes of soil and plant-associated and newly described type strains.</title>
        <authorList>
            <person name="Whitman W."/>
        </authorList>
    </citation>
    <scope>NUCLEOTIDE SEQUENCE [LARGE SCALE GENOMIC DNA]</scope>
    <source>
        <strain evidence="2 3">CECT 7287</strain>
    </source>
</reference>